<gene>
    <name evidence="3" type="ORF">EDC64_104162</name>
</gene>
<dbReference type="InterPro" id="IPR010642">
    <property type="entry name" value="Invasion_prot_B"/>
</dbReference>
<dbReference type="EMBL" id="SMAI01000004">
    <property type="protein sequence ID" value="TCT05605.1"/>
    <property type="molecule type" value="Genomic_DNA"/>
</dbReference>
<evidence type="ECO:0000256" key="2">
    <source>
        <dbReference type="SAM" id="SignalP"/>
    </source>
</evidence>
<accession>A0A4R3M369</accession>
<evidence type="ECO:0000313" key="4">
    <source>
        <dbReference type="Proteomes" id="UP000294664"/>
    </source>
</evidence>
<reference evidence="3 4" key="1">
    <citation type="submission" date="2019-03" db="EMBL/GenBank/DDBJ databases">
        <title>Genomic Encyclopedia of Type Strains, Phase IV (KMG-IV): sequencing the most valuable type-strain genomes for metagenomic binning, comparative biology and taxonomic classification.</title>
        <authorList>
            <person name="Goeker M."/>
        </authorList>
    </citation>
    <scope>NUCLEOTIDE SEQUENCE [LARGE SCALE GENOMIC DNA]</scope>
    <source>
        <strain evidence="3 4">DSM 9035</strain>
    </source>
</reference>
<keyword evidence="2" id="KW-0732">Signal</keyword>
<feature type="signal peptide" evidence="2">
    <location>
        <begin position="1"/>
        <end position="38"/>
    </location>
</feature>
<evidence type="ECO:0000256" key="1">
    <source>
        <dbReference type="SAM" id="MobiDB-lite"/>
    </source>
</evidence>
<name>A0A4R3M369_9HYPH</name>
<dbReference type="Pfam" id="PF06776">
    <property type="entry name" value="IalB"/>
    <property type="match status" value="1"/>
</dbReference>
<dbReference type="InterPro" id="IPR038696">
    <property type="entry name" value="IalB_sf"/>
</dbReference>
<feature type="region of interest" description="Disordered" evidence="1">
    <location>
        <begin position="40"/>
        <end position="74"/>
    </location>
</feature>
<dbReference type="Proteomes" id="UP000294664">
    <property type="component" value="Unassembled WGS sequence"/>
</dbReference>
<sequence length="217" mass="22364">MGFSIGLGIFQSRAGRLACGLAAGIAVLGLTAVDLAQAQTPAPAQTQPRKPATPPATAQKPALGSQDDNVPSRTSATYDDWVVRCERGESTGGVKVCEVAQTLQIGNQQQGLMAQVVFGKLKEDGPLRMVLQVPVGVWLPAGAQFTAGDNAKPIPAGFKFCIRACIADLDLTAQQAAALATASGSATLAFEDRNQAPISLPVSLKGLAPALAAREKM</sequence>
<protein>
    <submittedName>
        <fullName evidence="3">Invasion protein IalB</fullName>
    </submittedName>
</protein>
<organism evidence="3 4">
    <name type="scientific">Aquabacter spiritensis</name>
    <dbReference type="NCBI Taxonomy" id="933073"/>
    <lineage>
        <taxon>Bacteria</taxon>
        <taxon>Pseudomonadati</taxon>
        <taxon>Pseudomonadota</taxon>
        <taxon>Alphaproteobacteria</taxon>
        <taxon>Hyphomicrobiales</taxon>
        <taxon>Xanthobacteraceae</taxon>
        <taxon>Aquabacter</taxon>
    </lineage>
</organism>
<dbReference type="Gene3D" id="2.60.40.1880">
    <property type="entry name" value="Invasion associated locus B (IalB) protein"/>
    <property type="match status" value="1"/>
</dbReference>
<keyword evidence="4" id="KW-1185">Reference proteome</keyword>
<feature type="chain" id="PRO_5020322807" evidence="2">
    <location>
        <begin position="39"/>
        <end position="217"/>
    </location>
</feature>
<dbReference type="AlphaFoldDB" id="A0A4R3M369"/>
<evidence type="ECO:0000313" key="3">
    <source>
        <dbReference type="EMBL" id="TCT05605.1"/>
    </source>
</evidence>
<proteinExistence type="predicted"/>
<comment type="caution">
    <text evidence="3">The sequence shown here is derived from an EMBL/GenBank/DDBJ whole genome shotgun (WGS) entry which is preliminary data.</text>
</comment>
<dbReference type="RefSeq" id="WP_165933697.1">
    <property type="nucleotide sequence ID" value="NZ_SMAI01000004.1"/>
</dbReference>
<feature type="compositionally biased region" description="Low complexity" evidence="1">
    <location>
        <begin position="40"/>
        <end position="62"/>
    </location>
</feature>